<dbReference type="FunFam" id="2.30.250.10:FF:000001">
    <property type="entry name" value="Aspartyl aminopeptidase 1"/>
    <property type="match status" value="1"/>
</dbReference>
<comment type="cofactor">
    <cofactor evidence="2">
        <name>Zn(2+)</name>
        <dbReference type="ChEBI" id="CHEBI:29105"/>
    </cofactor>
</comment>
<dbReference type="STRING" id="698492.A0A0E9NCN1"/>
<dbReference type="Pfam" id="PF02127">
    <property type="entry name" value="Peptidase_M18"/>
    <property type="match status" value="1"/>
</dbReference>
<evidence type="ECO:0000256" key="4">
    <source>
        <dbReference type="ARBA" id="ARBA00011965"/>
    </source>
</evidence>
<dbReference type="NCBIfam" id="NF002759">
    <property type="entry name" value="PRK02813.1"/>
    <property type="match status" value="1"/>
</dbReference>
<gene>
    <name evidence="13" type="ORF">G7K_1763-t1</name>
</gene>
<reference evidence="13 14" key="1">
    <citation type="journal article" date="2011" name="J. Gen. Appl. Microbiol.">
        <title>Draft genome sequencing of the enigmatic yeast Saitoella complicata.</title>
        <authorList>
            <person name="Nishida H."/>
            <person name="Hamamoto M."/>
            <person name="Sugiyama J."/>
        </authorList>
    </citation>
    <scope>NUCLEOTIDE SEQUENCE [LARGE SCALE GENOMIC DNA]</scope>
    <source>
        <strain evidence="13 14">NRRL Y-17804</strain>
    </source>
</reference>
<evidence type="ECO:0000256" key="2">
    <source>
        <dbReference type="ARBA" id="ARBA00001947"/>
    </source>
</evidence>
<dbReference type="SUPFAM" id="SSF101821">
    <property type="entry name" value="Aminopeptidase/glucanase lid domain"/>
    <property type="match status" value="1"/>
</dbReference>
<dbReference type="EMBL" id="BACD03000009">
    <property type="protein sequence ID" value="GAO47558.1"/>
    <property type="molecule type" value="Genomic_DNA"/>
</dbReference>
<name>A0A0E9NCN1_SAICN</name>
<keyword evidence="10 11" id="KW-0482">Metalloprotease</keyword>
<evidence type="ECO:0000256" key="6">
    <source>
        <dbReference type="ARBA" id="ARBA00022670"/>
    </source>
</evidence>
<evidence type="ECO:0000256" key="12">
    <source>
        <dbReference type="SAM" id="MobiDB-lite"/>
    </source>
</evidence>
<dbReference type="GO" id="GO:0008270">
    <property type="term" value="F:zinc ion binding"/>
    <property type="evidence" value="ECO:0007669"/>
    <property type="project" value="InterPro"/>
</dbReference>
<reference evidence="13 14" key="2">
    <citation type="journal article" date="2014" name="J. Gen. Appl. Microbiol.">
        <title>The early diverging ascomycetous budding yeast Saitoella complicata has three histone deacetylases belonging to the Clr6, Hos2, and Rpd3 lineages.</title>
        <authorList>
            <person name="Nishida H."/>
            <person name="Matsumoto T."/>
            <person name="Kondo S."/>
            <person name="Hamamoto M."/>
            <person name="Yoshikawa H."/>
        </authorList>
    </citation>
    <scope>NUCLEOTIDE SEQUENCE [LARGE SCALE GENOMIC DNA]</scope>
    <source>
        <strain evidence="13 14">NRRL Y-17804</strain>
    </source>
</reference>
<dbReference type="CDD" id="cd05658">
    <property type="entry name" value="M18_DAP"/>
    <property type="match status" value="1"/>
</dbReference>
<keyword evidence="7 11" id="KW-0479">Metal-binding</keyword>
<protein>
    <recommendedName>
        <fullName evidence="4">aspartyl aminopeptidase</fullName>
        <ecNumber evidence="4">3.4.11.21</ecNumber>
    </recommendedName>
</protein>
<evidence type="ECO:0000256" key="11">
    <source>
        <dbReference type="RuleBase" id="RU004386"/>
    </source>
</evidence>
<dbReference type="Proteomes" id="UP000033140">
    <property type="component" value="Unassembled WGS sequence"/>
</dbReference>
<evidence type="ECO:0000256" key="1">
    <source>
        <dbReference type="ARBA" id="ARBA00001335"/>
    </source>
</evidence>
<dbReference type="OMA" id="GPILKVN"/>
<dbReference type="SUPFAM" id="SSF53187">
    <property type="entry name" value="Zn-dependent exopeptidases"/>
    <property type="match status" value="1"/>
</dbReference>
<keyword evidence="6 11" id="KW-0645">Protease</keyword>
<evidence type="ECO:0000256" key="7">
    <source>
        <dbReference type="ARBA" id="ARBA00022723"/>
    </source>
</evidence>
<dbReference type="GO" id="GO:0000324">
    <property type="term" value="C:fungal-type vacuole"/>
    <property type="evidence" value="ECO:0007669"/>
    <property type="project" value="TreeGrafter"/>
</dbReference>
<accession>A0A0E9NCN1</accession>
<dbReference type="InterPro" id="IPR023358">
    <property type="entry name" value="Peptidase_M18_dom2"/>
</dbReference>
<dbReference type="GO" id="GO:0006508">
    <property type="term" value="P:proteolysis"/>
    <property type="evidence" value="ECO:0007669"/>
    <property type="project" value="UniProtKB-KW"/>
</dbReference>
<evidence type="ECO:0000256" key="3">
    <source>
        <dbReference type="ARBA" id="ARBA00008290"/>
    </source>
</evidence>
<organism evidence="13 14">
    <name type="scientific">Saitoella complicata (strain BCRC 22490 / CBS 7301 / JCM 7358 / NBRC 10748 / NRRL Y-17804)</name>
    <dbReference type="NCBI Taxonomy" id="698492"/>
    <lineage>
        <taxon>Eukaryota</taxon>
        <taxon>Fungi</taxon>
        <taxon>Dikarya</taxon>
        <taxon>Ascomycota</taxon>
        <taxon>Taphrinomycotina</taxon>
        <taxon>Taphrinomycotina incertae sedis</taxon>
        <taxon>Saitoella</taxon>
    </lineage>
</organism>
<keyword evidence="9 11" id="KW-0862">Zinc</keyword>
<evidence type="ECO:0000256" key="10">
    <source>
        <dbReference type="ARBA" id="ARBA00023049"/>
    </source>
</evidence>
<dbReference type="PANTHER" id="PTHR28570">
    <property type="entry name" value="ASPARTYL AMINOPEPTIDASE"/>
    <property type="match status" value="1"/>
</dbReference>
<dbReference type="InterPro" id="IPR001948">
    <property type="entry name" value="Peptidase_M18"/>
</dbReference>
<dbReference type="EC" id="3.4.11.21" evidence="4"/>
<dbReference type="PRINTS" id="PR00932">
    <property type="entry name" value="AMINO1PTASE"/>
</dbReference>
<proteinExistence type="inferred from homology"/>
<keyword evidence="5 11" id="KW-0031">Aminopeptidase</keyword>
<reference evidence="13 14" key="3">
    <citation type="journal article" date="2015" name="Genome Announc.">
        <title>Draft Genome Sequence of the Archiascomycetous Yeast Saitoella complicata.</title>
        <authorList>
            <person name="Yamauchi K."/>
            <person name="Kondo S."/>
            <person name="Hamamoto M."/>
            <person name="Takahashi Y."/>
            <person name="Ogura Y."/>
            <person name="Hayashi T."/>
            <person name="Nishida H."/>
        </authorList>
    </citation>
    <scope>NUCLEOTIDE SEQUENCE [LARGE SCALE GENOMIC DNA]</scope>
    <source>
        <strain evidence="13 14">NRRL Y-17804</strain>
    </source>
</reference>
<comment type="similarity">
    <text evidence="3 11">Belongs to the peptidase M18 family.</text>
</comment>
<dbReference type="Gene3D" id="2.30.250.10">
    <property type="entry name" value="Aminopeptidase i, Domain 2"/>
    <property type="match status" value="1"/>
</dbReference>
<dbReference type="GO" id="GO:0070006">
    <property type="term" value="F:metalloaminopeptidase activity"/>
    <property type="evidence" value="ECO:0007669"/>
    <property type="project" value="TreeGrafter"/>
</dbReference>
<dbReference type="PANTHER" id="PTHR28570:SF3">
    <property type="entry name" value="ASPARTYL AMINOPEPTIDASE"/>
    <property type="match status" value="1"/>
</dbReference>
<feature type="region of interest" description="Disordered" evidence="12">
    <location>
        <begin position="1"/>
        <end position="31"/>
    </location>
</feature>
<sequence>MLIKVPIQKDKAFSSEQPSTRQPQQPASMSAPLISNSAKSYAKDFLSFVASSPTPFHAVASSIALLERVGFTELRERDSWASSIKQGGKYYVTRNTTSLIAFSVGKKWSPGKGVAMIGAHTDSPTLRLKPVSAKTAEGYLQVGVECYGGGIWHSWFDRDLGVAGRVMVRQGDGSYKQQLLKIDRPILRIPTLAIHLDRDVNVKFEFNKETHLTPIAGLVSAQLNAETPVDPTTDSDDKDAGSVAKRHTPALISLISNELSCKPEEIHDFELVLFDTQAPALGGLHEEFIFSARLDNLGCSYCAVRGISDAAEKGEHDDGTIRLISLFDHEEIGSLTAQGADSNFLPVVLERLNKLDIGDGAQATSYEECLAKSFLVSADMAHAVHPNYAAKYENNHKPQLNLGPVIKINANARYATNSPGTTLLQHISSIPLQQFVVRNDSACGSTIGPMLSAKLGVRTVDLGNPQLSMHSVRECGGTKDVLLGTNLFREFFEGYEEAEAKIFVE</sequence>
<evidence type="ECO:0000256" key="5">
    <source>
        <dbReference type="ARBA" id="ARBA00022438"/>
    </source>
</evidence>
<keyword evidence="8 11" id="KW-0378">Hydrolase</keyword>
<evidence type="ECO:0000313" key="14">
    <source>
        <dbReference type="Proteomes" id="UP000033140"/>
    </source>
</evidence>
<dbReference type="AlphaFoldDB" id="A0A0E9NCN1"/>
<comment type="caution">
    <text evidence="13">The sequence shown here is derived from an EMBL/GenBank/DDBJ whole genome shotgun (WGS) entry which is preliminary data.</text>
</comment>
<feature type="compositionally biased region" description="Polar residues" evidence="12">
    <location>
        <begin position="14"/>
        <end position="31"/>
    </location>
</feature>
<dbReference type="Gene3D" id="3.40.630.10">
    <property type="entry name" value="Zn peptidases"/>
    <property type="match status" value="1"/>
</dbReference>
<evidence type="ECO:0000256" key="8">
    <source>
        <dbReference type="ARBA" id="ARBA00022801"/>
    </source>
</evidence>
<evidence type="ECO:0000313" key="13">
    <source>
        <dbReference type="EMBL" id="GAO47558.1"/>
    </source>
</evidence>
<comment type="catalytic activity">
    <reaction evidence="1">
        <text>Release of an N-terminal aspartate or glutamate from a peptide, with a preference for aspartate.</text>
        <dbReference type="EC" id="3.4.11.21"/>
    </reaction>
</comment>
<keyword evidence="14" id="KW-1185">Reference proteome</keyword>
<evidence type="ECO:0000256" key="9">
    <source>
        <dbReference type="ARBA" id="ARBA00022833"/>
    </source>
</evidence>